<gene>
    <name evidence="3" type="ORF">OKW52_04760</name>
</gene>
<dbReference type="Pfam" id="PF02492">
    <property type="entry name" value="cobW"/>
    <property type="match status" value="1"/>
</dbReference>
<dbReference type="RefSeq" id="WP_264504692.1">
    <property type="nucleotide sequence ID" value="NZ_JAPDFL010000001.1"/>
</dbReference>
<feature type="domain" description="CobW C-terminal" evidence="2">
    <location>
        <begin position="220"/>
        <end position="307"/>
    </location>
</feature>
<comment type="caution">
    <text evidence="3">The sequence shown here is derived from an EMBL/GenBank/DDBJ whole genome shotgun (WGS) entry which is preliminary data.</text>
</comment>
<reference evidence="3 4" key="1">
    <citation type="submission" date="2022-10" db="EMBL/GenBank/DDBJ databases">
        <title>Pararhodobacter sp. nov., isolated from marine algae.</title>
        <authorList>
            <person name="Choi B.J."/>
            <person name="Kim J.M."/>
            <person name="Lee J.K."/>
            <person name="Choi D.G."/>
            <person name="Jeon C.O."/>
        </authorList>
    </citation>
    <scope>NUCLEOTIDE SEQUENCE [LARGE SCALE GENOMIC DNA]</scope>
    <source>
        <strain evidence="3 4">ZQ420</strain>
    </source>
</reference>
<comment type="function">
    <text evidence="1">Zinc chaperone that directly transfers zinc cofactor to target proteins, thereby activating them. Zinc is transferred from the CXCC motif in the GTPase domain to the zinc binding site in target proteins in a process requiring GTP hydrolysis.</text>
</comment>
<dbReference type="Proteomes" id="UP001208938">
    <property type="component" value="Unassembled WGS sequence"/>
</dbReference>
<dbReference type="InterPro" id="IPR003495">
    <property type="entry name" value="CobW/HypB/UreG_nucleotide-bd"/>
</dbReference>
<accession>A0ABT3GVM1</accession>
<dbReference type="InterPro" id="IPR027417">
    <property type="entry name" value="P-loop_NTPase"/>
</dbReference>
<dbReference type="CDD" id="cd03112">
    <property type="entry name" value="CobW-like"/>
    <property type="match status" value="1"/>
</dbReference>
<dbReference type="Pfam" id="PF07683">
    <property type="entry name" value="CobW_C"/>
    <property type="match status" value="1"/>
</dbReference>
<protein>
    <submittedName>
        <fullName evidence="3">GTP-binding protein</fullName>
    </submittedName>
</protein>
<dbReference type="EMBL" id="JAPDFL010000001">
    <property type="protein sequence ID" value="MCW1931589.1"/>
    <property type="molecule type" value="Genomic_DNA"/>
</dbReference>
<dbReference type="Gene3D" id="3.40.50.300">
    <property type="entry name" value="P-loop containing nucleotide triphosphate hydrolases"/>
    <property type="match status" value="1"/>
</dbReference>
<proteinExistence type="predicted"/>
<name>A0ABT3GVM1_9RHOB</name>
<evidence type="ECO:0000313" key="4">
    <source>
        <dbReference type="Proteomes" id="UP001208938"/>
    </source>
</evidence>
<dbReference type="InterPro" id="IPR051316">
    <property type="entry name" value="Zinc-reg_GTPase_activator"/>
</dbReference>
<keyword evidence="4" id="KW-1185">Reference proteome</keyword>
<dbReference type="SUPFAM" id="SSF52540">
    <property type="entry name" value="P-loop containing nucleoside triphosphate hydrolases"/>
    <property type="match status" value="1"/>
</dbReference>
<sequence>MSPIPVTLIAGYLGAGKTTVVNHLLSDTHGMRICVLVNDFGEIALDADLIENRSGDTLALSNGCMCCTIGDDFYDAIDRILRLDPRPEHLVIETSGVADPFKVGQIALAEPDLTLQGVVVVVDAVNFGASLADAFLGETLRNQIATAGLVLVTKSDIAPQGALKQLRATLAELAPEALRLVADYGRVPAEMLLEPLALRLRRDAPHAGHGGHHHDHGAEYRGWVYRGDGVADPAALDALLKAAIPGLYRLKGLMPLSDGGWCSFHRAGAQSDRRPATPPKGQGRAVAVGLADRFDPAQLQSAWDAILRNA</sequence>
<organism evidence="3 4">
    <name type="scientific">Pararhodobacter zhoushanensis</name>
    <dbReference type="NCBI Taxonomy" id="2479545"/>
    <lineage>
        <taxon>Bacteria</taxon>
        <taxon>Pseudomonadati</taxon>
        <taxon>Pseudomonadota</taxon>
        <taxon>Alphaproteobacteria</taxon>
        <taxon>Rhodobacterales</taxon>
        <taxon>Paracoccaceae</taxon>
        <taxon>Pararhodobacter</taxon>
    </lineage>
</organism>
<dbReference type="InterPro" id="IPR011629">
    <property type="entry name" value="CobW-like_C"/>
</dbReference>
<evidence type="ECO:0000313" key="3">
    <source>
        <dbReference type="EMBL" id="MCW1931589.1"/>
    </source>
</evidence>
<evidence type="ECO:0000256" key="1">
    <source>
        <dbReference type="ARBA" id="ARBA00045658"/>
    </source>
</evidence>
<dbReference type="SMART" id="SM00833">
    <property type="entry name" value="CobW_C"/>
    <property type="match status" value="1"/>
</dbReference>
<dbReference type="PANTHER" id="PTHR13748">
    <property type="entry name" value="COBW-RELATED"/>
    <property type="match status" value="1"/>
</dbReference>
<evidence type="ECO:0000259" key="2">
    <source>
        <dbReference type="SMART" id="SM00833"/>
    </source>
</evidence>